<accession>A0AA39WYH1</accession>
<organism evidence="2 3">
    <name type="scientific">Immersiella caudata</name>
    <dbReference type="NCBI Taxonomy" id="314043"/>
    <lineage>
        <taxon>Eukaryota</taxon>
        <taxon>Fungi</taxon>
        <taxon>Dikarya</taxon>
        <taxon>Ascomycota</taxon>
        <taxon>Pezizomycotina</taxon>
        <taxon>Sordariomycetes</taxon>
        <taxon>Sordariomycetidae</taxon>
        <taxon>Sordariales</taxon>
        <taxon>Lasiosphaeriaceae</taxon>
        <taxon>Immersiella</taxon>
    </lineage>
</organism>
<evidence type="ECO:0000313" key="3">
    <source>
        <dbReference type="Proteomes" id="UP001175000"/>
    </source>
</evidence>
<dbReference type="EMBL" id="JAULSU010000003">
    <property type="protein sequence ID" value="KAK0623682.1"/>
    <property type="molecule type" value="Genomic_DNA"/>
</dbReference>
<gene>
    <name evidence="2" type="ORF">B0T14DRAFT_495122</name>
</gene>
<evidence type="ECO:0000256" key="1">
    <source>
        <dbReference type="SAM" id="MobiDB-lite"/>
    </source>
</evidence>
<keyword evidence="3" id="KW-1185">Reference proteome</keyword>
<dbReference type="Proteomes" id="UP001175000">
    <property type="component" value="Unassembled WGS sequence"/>
</dbReference>
<sequence length="136" mass="15509">MHIPRPRDLAIYRVNITEFATELVKLSADTKHNVWGLVHPDLPTHWYFGLSGICDFFADTPNPVPGPTANRVTRCRRAFPPNVDVLSVVHESLRGNIAPDFTESEKTHRHRHVGVGGNVQHRPRGQIARRDLRRPR</sequence>
<dbReference type="AlphaFoldDB" id="A0AA39WYH1"/>
<proteinExistence type="predicted"/>
<feature type="region of interest" description="Disordered" evidence="1">
    <location>
        <begin position="103"/>
        <end position="136"/>
    </location>
</feature>
<name>A0AA39WYH1_9PEZI</name>
<evidence type="ECO:0000313" key="2">
    <source>
        <dbReference type="EMBL" id="KAK0623682.1"/>
    </source>
</evidence>
<comment type="caution">
    <text evidence="2">The sequence shown here is derived from an EMBL/GenBank/DDBJ whole genome shotgun (WGS) entry which is preliminary data.</text>
</comment>
<reference evidence="2" key="1">
    <citation type="submission" date="2023-06" db="EMBL/GenBank/DDBJ databases">
        <title>Genome-scale phylogeny and comparative genomics of the fungal order Sordariales.</title>
        <authorList>
            <consortium name="Lawrence Berkeley National Laboratory"/>
            <person name="Hensen N."/>
            <person name="Bonometti L."/>
            <person name="Westerberg I."/>
            <person name="Brannstrom I.O."/>
            <person name="Guillou S."/>
            <person name="Cros-Aarteil S."/>
            <person name="Calhoun S."/>
            <person name="Haridas S."/>
            <person name="Kuo A."/>
            <person name="Mondo S."/>
            <person name="Pangilinan J."/>
            <person name="Riley R."/>
            <person name="Labutti K."/>
            <person name="Andreopoulos B."/>
            <person name="Lipzen A."/>
            <person name="Chen C."/>
            <person name="Yanf M."/>
            <person name="Daum C."/>
            <person name="Ng V."/>
            <person name="Clum A."/>
            <person name="Steindorff A."/>
            <person name="Ohm R."/>
            <person name="Martin F."/>
            <person name="Silar P."/>
            <person name="Natvig D."/>
            <person name="Lalanne C."/>
            <person name="Gautier V."/>
            <person name="Ament-Velasquez S.L."/>
            <person name="Kruys A."/>
            <person name="Hutchinson M.I."/>
            <person name="Powell A.J."/>
            <person name="Barry K."/>
            <person name="Miller A.N."/>
            <person name="Grigoriev I.V."/>
            <person name="Debuchy R."/>
            <person name="Gladieux P."/>
            <person name="Thoren M.H."/>
            <person name="Johannesson H."/>
        </authorList>
    </citation>
    <scope>NUCLEOTIDE SEQUENCE</scope>
    <source>
        <strain evidence="2">CBS 606.72</strain>
    </source>
</reference>
<protein>
    <submittedName>
        <fullName evidence="2">Uncharacterized protein</fullName>
    </submittedName>
</protein>